<gene>
    <name evidence="2" type="ORF">ESZ00_04970</name>
</gene>
<dbReference type="AlphaFoldDB" id="A0A4Q1SI57"/>
<reference evidence="2 3" key="1">
    <citation type="journal article" date="2016" name="Int. J. Syst. Evol. Microbiol.">
        <title>Acidipila dinghuensis sp. nov., an acidobacterium isolated from forest soil.</title>
        <authorList>
            <person name="Jiang Y.W."/>
            <person name="Wang J."/>
            <person name="Chen M.H."/>
            <person name="Lv Y.Y."/>
            <person name="Qiu L.H."/>
        </authorList>
    </citation>
    <scope>NUCLEOTIDE SEQUENCE [LARGE SCALE GENOMIC DNA]</scope>
    <source>
        <strain evidence="2 3">DHOF10</strain>
    </source>
</reference>
<accession>A0A4Q1SI57</accession>
<proteinExistence type="predicted"/>
<keyword evidence="1" id="KW-0732">Signal</keyword>
<dbReference type="InterPro" id="IPR024447">
    <property type="entry name" value="YXWGXW_rpt"/>
</dbReference>
<keyword evidence="3" id="KW-1185">Reference proteome</keyword>
<feature type="chain" id="PRO_5020770370" evidence="1">
    <location>
        <begin position="25"/>
        <end position="103"/>
    </location>
</feature>
<dbReference type="RefSeq" id="WP_129207045.1">
    <property type="nucleotide sequence ID" value="NZ_BMGU01000001.1"/>
</dbReference>
<dbReference type="OrthoDB" id="123541at2"/>
<organism evidence="2 3">
    <name type="scientific">Silvibacterium dinghuense</name>
    <dbReference type="NCBI Taxonomy" id="1560006"/>
    <lineage>
        <taxon>Bacteria</taxon>
        <taxon>Pseudomonadati</taxon>
        <taxon>Acidobacteriota</taxon>
        <taxon>Terriglobia</taxon>
        <taxon>Terriglobales</taxon>
        <taxon>Acidobacteriaceae</taxon>
        <taxon>Silvibacterium</taxon>
    </lineage>
</organism>
<evidence type="ECO:0000256" key="1">
    <source>
        <dbReference type="SAM" id="SignalP"/>
    </source>
</evidence>
<sequence length="103" mass="11403">MKGILRTLALTGIIAAAGAAAAQAQVAFAVRVGPPAPPVVYSNYVPPCPGVDYVWTPGYYAGAVWVPGQWMHHEHYVVRDYGYGPRYDRGYHVDYRGWDHGRR</sequence>
<dbReference type="EMBL" id="SDMK01000001">
    <property type="protein sequence ID" value="RXS97266.1"/>
    <property type="molecule type" value="Genomic_DNA"/>
</dbReference>
<evidence type="ECO:0000313" key="2">
    <source>
        <dbReference type="EMBL" id="RXS97266.1"/>
    </source>
</evidence>
<comment type="caution">
    <text evidence="2">The sequence shown here is derived from an EMBL/GenBank/DDBJ whole genome shotgun (WGS) entry which is preliminary data.</text>
</comment>
<feature type="signal peptide" evidence="1">
    <location>
        <begin position="1"/>
        <end position="24"/>
    </location>
</feature>
<dbReference type="Proteomes" id="UP000290253">
    <property type="component" value="Unassembled WGS sequence"/>
</dbReference>
<protein>
    <submittedName>
        <fullName evidence="2">Uncharacterized protein</fullName>
    </submittedName>
</protein>
<dbReference type="Pfam" id="PF12779">
    <property type="entry name" value="WXXGXW"/>
    <property type="match status" value="1"/>
</dbReference>
<name>A0A4Q1SI57_9BACT</name>
<evidence type="ECO:0000313" key="3">
    <source>
        <dbReference type="Proteomes" id="UP000290253"/>
    </source>
</evidence>